<dbReference type="OrthoDB" id="9811959at2"/>
<name>A0A399SX81_9BACT</name>
<evidence type="ECO:0000313" key="2">
    <source>
        <dbReference type="Proteomes" id="UP000265926"/>
    </source>
</evidence>
<dbReference type="Pfam" id="PF05635">
    <property type="entry name" value="23S_rRNA_IVP"/>
    <property type="match status" value="1"/>
</dbReference>
<dbReference type="RefSeq" id="WP_119438949.1">
    <property type="nucleotide sequence ID" value="NZ_QWGR01000009.1"/>
</dbReference>
<dbReference type="PANTHER" id="PTHR38471">
    <property type="entry name" value="FOUR HELIX BUNDLE PROTEIN"/>
    <property type="match status" value="1"/>
</dbReference>
<protein>
    <submittedName>
        <fullName evidence="1">Four helix bundle protein</fullName>
    </submittedName>
</protein>
<dbReference type="CDD" id="cd16377">
    <property type="entry name" value="23S_rRNA_IVP_like"/>
    <property type="match status" value="1"/>
</dbReference>
<comment type="caution">
    <text evidence="1">The sequence shown here is derived from an EMBL/GenBank/DDBJ whole genome shotgun (WGS) entry which is preliminary data.</text>
</comment>
<proteinExistence type="predicted"/>
<dbReference type="EMBL" id="QWGR01000009">
    <property type="protein sequence ID" value="RIJ47232.1"/>
    <property type="molecule type" value="Genomic_DNA"/>
</dbReference>
<reference evidence="1 2" key="1">
    <citation type="submission" date="2018-08" db="EMBL/GenBank/DDBJ databases">
        <title>Pallidiluteibacterium maritimus gen. nov., sp. nov., isolated from coastal sediment.</title>
        <authorList>
            <person name="Zhou L.Y."/>
        </authorList>
    </citation>
    <scope>NUCLEOTIDE SEQUENCE [LARGE SCALE GENOMIC DNA]</scope>
    <source>
        <strain evidence="1 2">XSD2</strain>
    </source>
</reference>
<dbReference type="Proteomes" id="UP000265926">
    <property type="component" value="Unassembled WGS sequence"/>
</dbReference>
<accession>A0A399SX81</accession>
<dbReference type="SUPFAM" id="SSF158446">
    <property type="entry name" value="IVS-encoded protein-like"/>
    <property type="match status" value="1"/>
</dbReference>
<gene>
    <name evidence="1" type="ORF">D1614_15865</name>
</gene>
<dbReference type="Gene3D" id="1.20.1440.60">
    <property type="entry name" value="23S rRNA-intervening sequence"/>
    <property type="match status" value="1"/>
</dbReference>
<sequence>MATFNTFEDIIAWQKARELCKLINVYTGYHAFSKDFKLVSQIKGSSGSAMDNIAEGFERGGNKEFIQFLFISKGSAGEVRSQLYRALDNGYISPDEFQKAYNLADEVGKLDRGLISHLKESELKGDKYKK</sequence>
<evidence type="ECO:0000313" key="1">
    <source>
        <dbReference type="EMBL" id="RIJ47232.1"/>
    </source>
</evidence>
<dbReference type="NCBIfam" id="TIGR02436">
    <property type="entry name" value="four helix bundle protein"/>
    <property type="match status" value="1"/>
</dbReference>
<keyword evidence="2" id="KW-1185">Reference proteome</keyword>
<dbReference type="PANTHER" id="PTHR38471:SF2">
    <property type="entry name" value="FOUR HELIX BUNDLE PROTEIN"/>
    <property type="match status" value="1"/>
</dbReference>
<dbReference type="InterPro" id="IPR012657">
    <property type="entry name" value="23S_rRNA-intervening_sequence"/>
</dbReference>
<dbReference type="AlphaFoldDB" id="A0A399SX81"/>
<dbReference type="InterPro" id="IPR036583">
    <property type="entry name" value="23S_rRNA_IVS_sf"/>
</dbReference>
<organism evidence="1 2">
    <name type="scientific">Maribellus luteus</name>
    <dbReference type="NCBI Taxonomy" id="2305463"/>
    <lineage>
        <taxon>Bacteria</taxon>
        <taxon>Pseudomonadati</taxon>
        <taxon>Bacteroidota</taxon>
        <taxon>Bacteroidia</taxon>
        <taxon>Marinilabiliales</taxon>
        <taxon>Prolixibacteraceae</taxon>
        <taxon>Maribellus</taxon>
    </lineage>
</organism>